<dbReference type="Pfam" id="PF13563">
    <property type="entry name" value="2_5_RNA_ligase2"/>
    <property type="match status" value="1"/>
</dbReference>
<organism evidence="4 5">
    <name type="scientific">Angomonas deanei</name>
    <dbReference type="NCBI Taxonomy" id="59799"/>
    <lineage>
        <taxon>Eukaryota</taxon>
        <taxon>Discoba</taxon>
        <taxon>Euglenozoa</taxon>
        <taxon>Kinetoplastea</taxon>
        <taxon>Metakinetoplastina</taxon>
        <taxon>Trypanosomatida</taxon>
        <taxon>Trypanosomatidae</taxon>
        <taxon>Strigomonadinae</taxon>
        <taxon>Angomonas</taxon>
    </lineage>
</organism>
<dbReference type="PANTHER" id="PTHR37474:SF1">
    <property type="entry name" value="2'-5' RNA LIGASE FAMILY PROTEIN"/>
    <property type="match status" value="1"/>
</dbReference>
<evidence type="ECO:0000259" key="3">
    <source>
        <dbReference type="Pfam" id="PF04457"/>
    </source>
</evidence>
<dbReference type="Gene3D" id="3.60.10.10">
    <property type="entry name" value="Endonuclease/exonuclease/phosphatase"/>
    <property type="match status" value="1"/>
</dbReference>
<dbReference type="GO" id="GO:0016874">
    <property type="term" value="F:ligase activity"/>
    <property type="evidence" value="ECO:0007669"/>
    <property type="project" value="UniProtKB-KW"/>
</dbReference>
<dbReference type="VEuPathDB" id="TriTrypDB:ADEAN_000844000"/>
<dbReference type="AlphaFoldDB" id="A0A7G2CM58"/>
<dbReference type="Pfam" id="PF03372">
    <property type="entry name" value="Exo_endo_phos"/>
    <property type="match status" value="1"/>
</dbReference>
<dbReference type="OrthoDB" id="10263155at2759"/>
<feature type="region of interest" description="Disordered" evidence="1">
    <location>
        <begin position="409"/>
        <end position="430"/>
    </location>
</feature>
<reference evidence="4 5" key="1">
    <citation type="submission" date="2020-08" db="EMBL/GenBank/DDBJ databases">
        <authorList>
            <person name="Newling K."/>
            <person name="Davey J."/>
            <person name="Forrester S."/>
        </authorList>
    </citation>
    <scope>NUCLEOTIDE SEQUENCE [LARGE SCALE GENOMIC DNA]</scope>
    <source>
        <strain evidence="5">Crithidia deanei Carvalho (ATCC PRA-265)</strain>
    </source>
</reference>
<dbReference type="InterPro" id="IPR009097">
    <property type="entry name" value="Cyclic_Pdiesterase"/>
</dbReference>
<accession>A0A7G2CM58</accession>
<dbReference type="InterPro" id="IPR040562">
    <property type="entry name" value="PPL4"/>
</dbReference>
<evidence type="ECO:0000313" key="5">
    <source>
        <dbReference type="Proteomes" id="UP000515908"/>
    </source>
</evidence>
<dbReference type="Gene3D" id="3.90.1140.10">
    <property type="entry name" value="Cyclic phosphodiesterase"/>
    <property type="match status" value="1"/>
</dbReference>
<proteinExistence type="predicted"/>
<dbReference type="Pfam" id="PF18188">
    <property type="entry name" value="PPL4"/>
    <property type="match status" value="1"/>
</dbReference>
<dbReference type="InterPro" id="IPR036691">
    <property type="entry name" value="Endo/exonu/phosph_ase_sf"/>
</dbReference>
<keyword evidence="4" id="KW-0436">Ligase</keyword>
<gene>
    <name evidence="4" type="ORF">ADEAN_000844000</name>
</gene>
<feature type="domain" description="MJ1316 RNA cyclic group end recognition" evidence="3">
    <location>
        <begin position="16"/>
        <end position="84"/>
    </location>
</feature>
<dbReference type="InterPro" id="IPR005135">
    <property type="entry name" value="Endo/exonuclease/phosphatase"/>
</dbReference>
<dbReference type="Pfam" id="PF04457">
    <property type="entry name" value="MJ1316"/>
    <property type="match status" value="1"/>
</dbReference>
<keyword evidence="5" id="KW-1185">Reference proteome</keyword>
<evidence type="ECO:0000259" key="2">
    <source>
        <dbReference type="Pfam" id="PF03372"/>
    </source>
</evidence>
<evidence type="ECO:0000256" key="1">
    <source>
        <dbReference type="SAM" id="MobiDB-lite"/>
    </source>
</evidence>
<evidence type="ECO:0000313" key="4">
    <source>
        <dbReference type="EMBL" id="CAD2220916.1"/>
    </source>
</evidence>
<dbReference type="EMBL" id="LR877163">
    <property type="protein sequence ID" value="CAD2220916.1"/>
    <property type="molecule type" value="Genomic_DNA"/>
</dbReference>
<dbReference type="Proteomes" id="UP000515908">
    <property type="component" value="Chromosome 19"/>
</dbReference>
<protein>
    <submittedName>
        <fullName evidence="4">MJ1316 RNA cyclic group end recognition domain/2'-5' RNA ligase superfamily/Prim-pol 4, putative</fullName>
    </submittedName>
</protein>
<dbReference type="SUPFAM" id="SSF55144">
    <property type="entry name" value="LigT-like"/>
    <property type="match status" value="1"/>
</dbReference>
<feature type="domain" description="Endonuclease/exonuclease/phosphatase" evidence="2">
    <location>
        <begin position="170"/>
        <end position="390"/>
    </location>
</feature>
<sequence>MSKNKAKVEDVPKEKMVPADRIYHRLIWDDRIPVSDFDLGYEDRFKGILFLPLTRFRHTGDETTEIPFHRVRLFRYKGDIIWDRENRIDVVDSIFDENGVECLSSVLQSSITGSNPLKVVKRRVPRVKNEDEDEEEEENGEIKIASINALFDRFNSDKIFTPWRVPLIDAALDNIDADIIGIQEVTSEIYQMLRGSSQHLRDHYYWTYLPEDVPSSQIILSKYPILESVSLAVSKSKRVIFALLDINSTSVVVCNCHLVSDFGNNPAERRVQDLKLISDQLAPFPFSVLLGDFNFGDQGVEQRKVAWGSLKDTYLHIHEKNPIYSSAPILDTYAPPDNNPESNAEKENKSVGGFTYDVSRNPLAALSCEHNKYPRRLDRILVKGMDVEDFELFADTPSKVEVPITAPTARKRTGKKRPEEPQVDYEDDSPYVPPPFKGGSREINLFPSDHFGICAKVKLNFTFDEAEVIQETFFPCFQAAMCIIPPKELHEKINKIREKFDQGYPRWMPHINVLHPFVQFDRLADAITLVDKALQGFEPFTVSLKKADFFDARKNIVFIAPETSDGSLQKLHSIVQALFPACVKERGGAEYNPHLTLGQVEKSRLTGFMKQFQAGWEEVDFVVDEISVVGLLDGSEQYEVLHTFKLSAVALEDLEEPPKHLVDDMVMEFPKWGNRLLQKYAPEDQLERWMLKVSQSAYARDAPTHISQKGAMYHIPSEYINEYLHYWKRSIEMSDKIHFYMEEIRGAPFRLYIDIDLKRTIAEPADLSDVIRQIVGFTHRCFPGCESPECIALDCHGDWNDQEHTDAVYKSGYRLFFQKIFVDDKTFCEYLEALLEFLTSDPDICSVLLSPHSTPKGMEMDHICDVKSAAWDRGRLMGTIKRRHALERRYKFFGVFTSGGMDEEATAFFKEDIRRVLYGITLRLWNALPSPTVIVDNNFTPERMFTSVDRS</sequence>
<name>A0A7G2CM58_9TRYP</name>
<dbReference type="InterPro" id="IPR040459">
    <property type="entry name" value="MJ1316"/>
</dbReference>
<dbReference type="PANTHER" id="PTHR37474">
    <property type="entry name" value="RNA LIGASE/CYCLIC NUCLEOTIDE PHOSPHODIESTERASE"/>
    <property type="match status" value="1"/>
</dbReference>
<dbReference type="SUPFAM" id="SSF56219">
    <property type="entry name" value="DNase I-like"/>
    <property type="match status" value="1"/>
</dbReference>